<proteinExistence type="predicted"/>
<organism evidence="2 3">
    <name type="scientific">Streptomyces daqingensis</name>
    <dbReference type="NCBI Taxonomy" id="1472640"/>
    <lineage>
        <taxon>Bacteria</taxon>
        <taxon>Bacillati</taxon>
        <taxon>Actinomycetota</taxon>
        <taxon>Actinomycetes</taxon>
        <taxon>Kitasatosporales</taxon>
        <taxon>Streptomycetaceae</taxon>
        <taxon>Streptomyces</taxon>
    </lineage>
</organism>
<protein>
    <submittedName>
        <fullName evidence="2">Uncharacterized protein</fullName>
    </submittedName>
</protein>
<name>A0ABQ2MP30_9ACTN</name>
<comment type="caution">
    <text evidence="2">The sequence shown here is derived from an EMBL/GenBank/DDBJ whole genome shotgun (WGS) entry which is preliminary data.</text>
</comment>
<accession>A0ABQ2MP30</accession>
<gene>
    <name evidence="2" type="ORF">GCM10012287_47010</name>
</gene>
<dbReference type="Proteomes" id="UP000631535">
    <property type="component" value="Unassembled WGS sequence"/>
</dbReference>
<evidence type="ECO:0000313" key="3">
    <source>
        <dbReference type="Proteomes" id="UP000631535"/>
    </source>
</evidence>
<feature type="region of interest" description="Disordered" evidence="1">
    <location>
        <begin position="42"/>
        <end position="62"/>
    </location>
</feature>
<keyword evidence="3" id="KW-1185">Reference proteome</keyword>
<evidence type="ECO:0000313" key="2">
    <source>
        <dbReference type="EMBL" id="GGO55528.1"/>
    </source>
</evidence>
<sequence length="62" mass="6709">MVIFGLVGPLTNRTRRAILWDAPHIDLCSEAWIEGEAGSVAASTFRPDDPRPSGRAAAEMNN</sequence>
<dbReference type="EMBL" id="BMMP01000017">
    <property type="protein sequence ID" value="GGO55528.1"/>
    <property type="molecule type" value="Genomic_DNA"/>
</dbReference>
<evidence type="ECO:0000256" key="1">
    <source>
        <dbReference type="SAM" id="MobiDB-lite"/>
    </source>
</evidence>
<reference evidence="3" key="1">
    <citation type="journal article" date="2019" name="Int. J. Syst. Evol. Microbiol.">
        <title>The Global Catalogue of Microorganisms (GCM) 10K type strain sequencing project: providing services to taxonomists for standard genome sequencing and annotation.</title>
        <authorList>
            <consortium name="The Broad Institute Genomics Platform"/>
            <consortium name="The Broad Institute Genome Sequencing Center for Infectious Disease"/>
            <person name="Wu L."/>
            <person name="Ma J."/>
        </authorList>
    </citation>
    <scope>NUCLEOTIDE SEQUENCE [LARGE SCALE GENOMIC DNA]</scope>
    <source>
        <strain evidence="3">CGMCC 4.7178</strain>
    </source>
</reference>